<dbReference type="Proteomes" id="UP000199375">
    <property type="component" value="Unassembled WGS sequence"/>
</dbReference>
<evidence type="ECO:0000313" key="2">
    <source>
        <dbReference type="EMBL" id="SCE95457.1"/>
    </source>
</evidence>
<organism evidence="2 3">
    <name type="scientific">Micromonospora haikouensis</name>
    <dbReference type="NCBI Taxonomy" id="686309"/>
    <lineage>
        <taxon>Bacteria</taxon>
        <taxon>Bacillati</taxon>
        <taxon>Actinomycetota</taxon>
        <taxon>Actinomycetes</taxon>
        <taxon>Micromonosporales</taxon>
        <taxon>Micromonosporaceae</taxon>
        <taxon>Micromonospora</taxon>
    </lineage>
</organism>
<feature type="region of interest" description="Disordered" evidence="1">
    <location>
        <begin position="79"/>
        <end position="118"/>
    </location>
</feature>
<protein>
    <submittedName>
        <fullName evidence="2">Uncharacterized protein</fullName>
    </submittedName>
</protein>
<reference evidence="2 3" key="1">
    <citation type="submission" date="2016-06" db="EMBL/GenBank/DDBJ databases">
        <authorList>
            <person name="Kjaerup R.B."/>
            <person name="Dalgaard T.S."/>
            <person name="Juul-Madsen H.R."/>
        </authorList>
    </citation>
    <scope>NUCLEOTIDE SEQUENCE [LARGE SCALE GENOMIC DNA]</scope>
    <source>
        <strain evidence="2 3">DSM 45626</strain>
    </source>
</reference>
<proteinExistence type="predicted"/>
<dbReference type="EMBL" id="FMCW01000015">
    <property type="protein sequence ID" value="SCE95457.1"/>
    <property type="molecule type" value="Genomic_DNA"/>
</dbReference>
<feature type="compositionally biased region" description="Basic residues" evidence="1">
    <location>
        <begin position="29"/>
        <end position="42"/>
    </location>
</feature>
<sequence length="275" mass="29683">MLRRSQLRRSRRSATRGGNDQTREGRARTVGRSRRRDARHVGGRNIDRAPPVVTGVGVPSVPGPHLKCLRGIPSGWSRVAPRAERRPAHRHQRRPGLSAGAPLALPTPAAGGRSRAEGHAWRRARLSAVGCDAPLPPAGAGRGLPGDVRHPLPSLCSAPADATATGCHQVVRADTARNPQTCCSAGCCAGGCRAKGMREPAWGWPASTQRETAPHPSRSRVAVTVGDRDAPLAGVRRGWRSGWERRWPGWRGGRGRRWPGRPAPPRCRPSRGRRR</sequence>
<feature type="compositionally biased region" description="Low complexity" evidence="1">
    <location>
        <begin position="95"/>
        <end position="112"/>
    </location>
</feature>
<gene>
    <name evidence="2" type="ORF">GA0070558_115122</name>
</gene>
<feature type="region of interest" description="Disordered" evidence="1">
    <location>
        <begin position="1"/>
        <end position="58"/>
    </location>
</feature>
<dbReference type="AlphaFoldDB" id="A0A1C4WGW5"/>
<feature type="region of interest" description="Disordered" evidence="1">
    <location>
        <begin position="244"/>
        <end position="275"/>
    </location>
</feature>
<name>A0A1C4WGW5_9ACTN</name>
<evidence type="ECO:0000313" key="3">
    <source>
        <dbReference type="Proteomes" id="UP000199375"/>
    </source>
</evidence>
<accession>A0A1C4WGW5</accession>
<feature type="compositionally biased region" description="Basic residues" evidence="1">
    <location>
        <begin position="1"/>
        <end position="14"/>
    </location>
</feature>
<evidence type="ECO:0000256" key="1">
    <source>
        <dbReference type="SAM" id="MobiDB-lite"/>
    </source>
</evidence>